<accession>A0A1Z5JJB5</accession>
<keyword evidence="7" id="KW-0808">Transferase</keyword>
<dbReference type="Gene3D" id="3.40.630.30">
    <property type="match status" value="1"/>
</dbReference>
<comment type="catalytic activity">
    <reaction evidence="10">
        <text>N-terminal L-seryl-[histone H2A] + acetyl-CoA = N-terminal N(alpha)-acetyl-L-seryl-[histone H2A] + CoA + H(+)</text>
        <dbReference type="Rhea" id="RHEA:50600"/>
        <dbReference type="Rhea" id="RHEA-COMP:12742"/>
        <dbReference type="Rhea" id="RHEA-COMP:12744"/>
        <dbReference type="ChEBI" id="CHEBI:15378"/>
        <dbReference type="ChEBI" id="CHEBI:57287"/>
        <dbReference type="ChEBI" id="CHEBI:57288"/>
        <dbReference type="ChEBI" id="CHEBI:64738"/>
        <dbReference type="ChEBI" id="CHEBI:83690"/>
        <dbReference type="EC" id="2.3.1.257"/>
    </reaction>
</comment>
<dbReference type="PANTHER" id="PTHR20531">
    <property type="entry name" value="N-ALPHA-ACETYLTRANSFERASE 40"/>
    <property type="match status" value="1"/>
</dbReference>
<comment type="subcellular location">
    <subcellularLocation>
        <location evidence="2">Cytoplasm</location>
    </subcellularLocation>
    <subcellularLocation>
        <location evidence="1">Nucleus</location>
    </subcellularLocation>
</comment>
<evidence type="ECO:0000256" key="8">
    <source>
        <dbReference type="ARBA" id="ARBA00023242"/>
    </source>
</evidence>
<evidence type="ECO:0000256" key="3">
    <source>
        <dbReference type="ARBA" id="ARBA00008870"/>
    </source>
</evidence>
<dbReference type="GO" id="GO:1990189">
    <property type="term" value="F:protein N-terminal-serine acetyltransferase activity"/>
    <property type="evidence" value="ECO:0007669"/>
    <property type="project" value="UniProtKB-EC"/>
</dbReference>
<dbReference type="CDD" id="cd04301">
    <property type="entry name" value="NAT_SF"/>
    <property type="match status" value="1"/>
</dbReference>
<evidence type="ECO:0000259" key="12">
    <source>
        <dbReference type="PROSITE" id="PS51186"/>
    </source>
</evidence>
<gene>
    <name evidence="13" type="ORF">FisN_5Lh151</name>
</gene>
<name>A0A1Z5JJB5_FISSO</name>
<evidence type="ECO:0000256" key="5">
    <source>
        <dbReference type="ARBA" id="ARBA00015043"/>
    </source>
</evidence>
<comment type="similarity">
    <text evidence="3">Belongs to the acetyltransferase family. NAA40 subfamily.</text>
</comment>
<comment type="caution">
    <text evidence="13">The sequence shown here is derived from an EMBL/GenBank/DDBJ whole genome shotgun (WGS) entry which is preliminary data.</text>
</comment>
<dbReference type="Pfam" id="PF00583">
    <property type="entry name" value="Acetyltransf_1"/>
    <property type="match status" value="1"/>
</dbReference>
<keyword evidence="8" id="KW-0539">Nucleus</keyword>
<dbReference type="Proteomes" id="UP000198406">
    <property type="component" value="Unassembled WGS sequence"/>
</dbReference>
<dbReference type="GO" id="GO:0043998">
    <property type="term" value="F:histone H2A acetyltransferase activity"/>
    <property type="evidence" value="ECO:0007669"/>
    <property type="project" value="InterPro"/>
</dbReference>
<keyword evidence="6" id="KW-0963">Cytoplasm</keyword>
<dbReference type="AlphaFoldDB" id="A0A1Z5JJB5"/>
<dbReference type="InParanoid" id="A0A1Z5JJB5"/>
<evidence type="ECO:0000313" key="14">
    <source>
        <dbReference type="Proteomes" id="UP000198406"/>
    </source>
</evidence>
<protein>
    <recommendedName>
        <fullName evidence="5">N-alpha-acetyltransferase 40</fullName>
        <ecNumber evidence="4">2.3.1.257</ecNumber>
    </recommendedName>
</protein>
<dbReference type="InterPro" id="IPR000182">
    <property type="entry name" value="GNAT_dom"/>
</dbReference>
<evidence type="ECO:0000256" key="9">
    <source>
        <dbReference type="ARBA" id="ARBA00023315"/>
    </source>
</evidence>
<evidence type="ECO:0000256" key="1">
    <source>
        <dbReference type="ARBA" id="ARBA00004123"/>
    </source>
</evidence>
<organism evidence="13 14">
    <name type="scientific">Fistulifera solaris</name>
    <name type="common">Oleaginous diatom</name>
    <dbReference type="NCBI Taxonomy" id="1519565"/>
    <lineage>
        <taxon>Eukaryota</taxon>
        <taxon>Sar</taxon>
        <taxon>Stramenopiles</taxon>
        <taxon>Ochrophyta</taxon>
        <taxon>Bacillariophyta</taxon>
        <taxon>Bacillariophyceae</taxon>
        <taxon>Bacillariophycidae</taxon>
        <taxon>Naviculales</taxon>
        <taxon>Naviculaceae</taxon>
        <taxon>Fistulifera</taxon>
    </lineage>
</organism>
<keyword evidence="14" id="KW-1185">Reference proteome</keyword>
<dbReference type="PROSITE" id="PS51186">
    <property type="entry name" value="GNAT"/>
    <property type="match status" value="1"/>
</dbReference>
<feature type="domain" description="N-acetyltransferase" evidence="12">
    <location>
        <begin position="45"/>
        <end position="201"/>
    </location>
</feature>
<keyword evidence="9" id="KW-0012">Acyltransferase</keyword>
<evidence type="ECO:0000256" key="7">
    <source>
        <dbReference type="ARBA" id="ARBA00022679"/>
    </source>
</evidence>
<evidence type="ECO:0000256" key="10">
    <source>
        <dbReference type="ARBA" id="ARBA00047821"/>
    </source>
</evidence>
<dbReference type="EC" id="2.3.1.257" evidence="4"/>
<dbReference type="InterPro" id="IPR039949">
    <property type="entry name" value="NAA40"/>
</dbReference>
<evidence type="ECO:0000256" key="4">
    <source>
        <dbReference type="ARBA" id="ARBA00012950"/>
    </source>
</evidence>
<dbReference type="GO" id="GO:0005634">
    <property type="term" value="C:nucleus"/>
    <property type="evidence" value="ECO:0007669"/>
    <property type="project" value="UniProtKB-SubCell"/>
</dbReference>
<evidence type="ECO:0000256" key="6">
    <source>
        <dbReference type="ARBA" id="ARBA00022490"/>
    </source>
</evidence>
<dbReference type="SUPFAM" id="SSF55729">
    <property type="entry name" value="Acyl-CoA N-acyltransferases (Nat)"/>
    <property type="match status" value="1"/>
</dbReference>
<dbReference type="PANTHER" id="PTHR20531:SF1">
    <property type="entry name" value="N-ALPHA-ACETYLTRANSFERASE 40"/>
    <property type="match status" value="1"/>
</dbReference>
<dbReference type="InterPro" id="IPR016181">
    <property type="entry name" value="Acyl_CoA_acyltransferase"/>
</dbReference>
<proteinExistence type="inferred from homology"/>
<evidence type="ECO:0000313" key="13">
    <source>
        <dbReference type="EMBL" id="GAX13942.1"/>
    </source>
</evidence>
<reference evidence="13 14" key="1">
    <citation type="journal article" date="2015" name="Plant Cell">
        <title>Oil accumulation by the oleaginous diatom Fistulifera solaris as revealed by the genome and transcriptome.</title>
        <authorList>
            <person name="Tanaka T."/>
            <person name="Maeda Y."/>
            <person name="Veluchamy A."/>
            <person name="Tanaka M."/>
            <person name="Abida H."/>
            <person name="Marechal E."/>
            <person name="Bowler C."/>
            <person name="Muto M."/>
            <person name="Sunaga Y."/>
            <person name="Tanaka M."/>
            <person name="Yoshino T."/>
            <person name="Taniguchi T."/>
            <person name="Fukuda Y."/>
            <person name="Nemoto M."/>
            <person name="Matsumoto M."/>
            <person name="Wong P.S."/>
            <person name="Aburatani S."/>
            <person name="Fujibuchi W."/>
        </authorList>
    </citation>
    <scope>NUCLEOTIDE SEQUENCE [LARGE SCALE GENOMIC DNA]</scope>
    <source>
        <strain evidence="13 14">JPCC DA0580</strain>
    </source>
</reference>
<dbReference type="GO" id="GO:0010485">
    <property type="term" value="F:histone H4 acetyltransferase activity"/>
    <property type="evidence" value="ECO:0007669"/>
    <property type="project" value="InterPro"/>
</dbReference>
<dbReference type="GO" id="GO:0005737">
    <property type="term" value="C:cytoplasm"/>
    <property type="evidence" value="ECO:0007669"/>
    <property type="project" value="UniProtKB-SubCell"/>
</dbReference>
<evidence type="ECO:0000256" key="11">
    <source>
        <dbReference type="ARBA" id="ARBA00049524"/>
    </source>
</evidence>
<dbReference type="OrthoDB" id="424551at2759"/>
<dbReference type="EMBL" id="BDSP01000074">
    <property type="protein sequence ID" value="GAX13942.1"/>
    <property type="molecule type" value="Genomic_DNA"/>
</dbReference>
<comment type="catalytic activity">
    <reaction evidence="11">
        <text>N-terminal L-seryl-[histone H4] + acetyl-CoA = N-terminal N(alpha)-acetyl-L-seryl-[histone H4] + CoA + H(+)</text>
        <dbReference type="Rhea" id="RHEA:50596"/>
        <dbReference type="Rhea" id="RHEA-COMP:12740"/>
        <dbReference type="Rhea" id="RHEA-COMP:12743"/>
        <dbReference type="ChEBI" id="CHEBI:15378"/>
        <dbReference type="ChEBI" id="CHEBI:57287"/>
        <dbReference type="ChEBI" id="CHEBI:57288"/>
        <dbReference type="ChEBI" id="CHEBI:64738"/>
        <dbReference type="ChEBI" id="CHEBI:83690"/>
        <dbReference type="EC" id="2.3.1.257"/>
    </reaction>
</comment>
<evidence type="ECO:0000256" key="2">
    <source>
        <dbReference type="ARBA" id="ARBA00004496"/>
    </source>
</evidence>
<sequence>MKAKDLKVLRKKFLRVDRIGSPLDDSIVAAQLNDILSGPWKLKYFAGPSAPSDSLIDLFERNMGDFYRKSSWGLDLVQKAEDLAHRRARHLVVYDDNEHMAAYCHYQYDYDDEENPERVVFYVYELQIEEKYQRMGLGTKLMKCMEYLAQSADLDSILLTVFFENTSAMAFYQNLGYEVDISSPSVFNQRKDYEILFKKVDAL</sequence>